<accession>A0A498RAG6</accession>
<dbReference type="InterPro" id="IPR013320">
    <property type="entry name" value="ConA-like_dom_sf"/>
</dbReference>
<organism evidence="2 3">
    <name type="scientific">Lucifera butyrica</name>
    <dbReference type="NCBI Taxonomy" id="1351585"/>
    <lineage>
        <taxon>Bacteria</taxon>
        <taxon>Bacillati</taxon>
        <taxon>Bacillota</taxon>
        <taxon>Negativicutes</taxon>
        <taxon>Veillonellales</taxon>
        <taxon>Veillonellaceae</taxon>
        <taxon>Lucifera</taxon>
    </lineage>
</organism>
<dbReference type="PROSITE" id="PS50853">
    <property type="entry name" value="FN3"/>
    <property type="match status" value="1"/>
</dbReference>
<dbReference type="CDD" id="cd00063">
    <property type="entry name" value="FN3"/>
    <property type="match status" value="1"/>
</dbReference>
<feature type="domain" description="Fibronectin type-III" evidence="1">
    <location>
        <begin position="218"/>
        <end position="309"/>
    </location>
</feature>
<dbReference type="InterPro" id="IPR003961">
    <property type="entry name" value="FN3_dom"/>
</dbReference>
<dbReference type="AlphaFoldDB" id="A0A498RAG6"/>
<dbReference type="RefSeq" id="WP_122629062.1">
    <property type="nucleotide sequence ID" value="NZ_UPPP01000083.1"/>
</dbReference>
<dbReference type="Pfam" id="PF13385">
    <property type="entry name" value="Laminin_G_3"/>
    <property type="match status" value="1"/>
</dbReference>
<protein>
    <submittedName>
        <fullName evidence="2">Fibronectin type iii</fullName>
    </submittedName>
</protein>
<proteinExistence type="predicted"/>
<dbReference type="EMBL" id="UPPP01000083">
    <property type="protein sequence ID" value="VBB08159.1"/>
    <property type="molecule type" value="Genomic_DNA"/>
</dbReference>
<dbReference type="InterPro" id="IPR036116">
    <property type="entry name" value="FN3_sf"/>
</dbReference>
<evidence type="ECO:0000313" key="3">
    <source>
        <dbReference type="Proteomes" id="UP000277811"/>
    </source>
</evidence>
<reference evidence="2 3" key="1">
    <citation type="submission" date="2018-06" db="EMBL/GenBank/DDBJ databases">
        <authorList>
            <person name="Strepis N."/>
        </authorList>
    </citation>
    <scope>NUCLEOTIDE SEQUENCE [LARGE SCALE GENOMIC DNA]</scope>
    <source>
        <strain evidence="2">LUCI</strain>
    </source>
</reference>
<dbReference type="InterPro" id="IPR013783">
    <property type="entry name" value="Ig-like_fold"/>
</dbReference>
<sequence length="379" mass="41034">MAIDDKYTVSLLHFDGGITDESGKVWVAQNGAATSTAESKFGGSSLYLNGTNQYLTTPNSNDFDFGSGDFTIDWWEYRTTASGTNQPVLSRDNSAVYQTFLVGVCGSGHSEMSCFFSSTNTSWDITGANGKSMGNVILNQWTHYAVCRSGNSFYTFQNGILQSNWTSSLSLATNTGVPAIGKYNTQGVFPGYIDEFRISKGIARWTSNFTPPTAPYAPISSPVNLTATAGDAQIMLAWTAVTGAVGYNVRRAVTSGGPYTTIASNVTNSSYVDSTVTHGTTYYYIVTAVDNYGDESANSNEASATPQAASKALLRVTMSDSSEREYKLTTTEINNFVQWYNRTIGTGNTCYSFDDIIDGSKEYLAFEKIISFKVVPITQ</sequence>
<dbReference type="SUPFAM" id="SSF49899">
    <property type="entry name" value="Concanavalin A-like lectins/glucanases"/>
    <property type="match status" value="1"/>
</dbReference>
<dbReference type="Proteomes" id="UP000277811">
    <property type="component" value="Unassembled WGS sequence"/>
</dbReference>
<dbReference type="Gene3D" id="2.60.40.10">
    <property type="entry name" value="Immunoglobulins"/>
    <property type="match status" value="1"/>
</dbReference>
<evidence type="ECO:0000259" key="1">
    <source>
        <dbReference type="PROSITE" id="PS50853"/>
    </source>
</evidence>
<dbReference type="OrthoDB" id="1682307at2"/>
<dbReference type="Gene3D" id="2.60.120.200">
    <property type="match status" value="1"/>
</dbReference>
<name>A0A498RAG6_9FIRM</name>
<dbReference type="SUPFAM" id="SSF49265">
    <property type="entry name" value="Fibronectin type III"/>
    <property type="match status" value="1"/>
</dbReference>
<gene>
    <name evidence="2" type="ORF">LUCI_3424</name>
</gene>
<keyword evidence="3" id="KW-1185">Reference proteome</keyword>
<evidence type="ECO:0000313" key="2">
    <source>
        <dbReference type="EMBL" id="VBB08159.1"/>
    </source>
</evidence>